<organism evidence="14 15">
    <name type="scientific">Endocarpon pusillum (strain Z07020 / HMAS-L-300199)</name>
    <name type="common">Lichen-forming fungus</name>
    <dbReference type="NCBI Taxonomy" id="1263415"/>
    <lineage>
        <taxon>Eukaryota</taxon>
        <taxon>Fungi</taxon>
        <taxon>Dikarya</taxon>
        <taxon>Ascomycota</taxon>
        <taxon>Pezizomycotina</taxon>
        <taxon>Eurotiomycetes</taxon>
        <taxon>Chaetothyriomycetidae</taxon>
        <taxon>Verrucariales</taxon>
        <taxon>Verrucariaceae</taxon>
        <taxon>Endocarpon</taxon>
    </lineage>
</organism>
<proteinExistence type="inferred from homology"/>
<dbReference type="NCBIfam" id="TIGR01823">
    <property type="entry name" value="PabB-fungal"/>
    <property type="match status" value="1"/>
</dbReference>
<dbReference type="Proteomes" id="UP000019373">
    <property type="component" value="Unassembled WGS sequence"/>
</dbReference>
<evidence type="ECO:0000256" key="7">
    <source>
        <dbReference type="ARBA" id="ARBA00022962"/>
    </source>
</evidence>
<dbReference type="AlphaFoldDB" id="U1FWT0"/>
<sequence>MSVVSKKTQFLDSISFVGGFYTDSAYLQMAPNSNHGRILFIDAYDSFSENIAALFCQILPVEVTMIHIDTQIEELLDKPADCTQNALALYLQNFDAVVLGPGPGNPEATSDVGLFSEIWRLPSLDVVPVLGICLGFQSLCLAYGASIRRMLEPCHGHAKGIKHCDEDIFTNVGEVIATNYNSLEVELGDKHSLAEDSGPTSSSPSVESGSSSPSTLCTEFYPSQPEFEPSLTCPKLRPLAWDGFGTSMSVKHVELPFWGLQFHPESCKSNAACQSIIKNWWNTSMHWSTRTRRATNLSRSKLLSGHVWSRPLTPIHIIAEPCDIAENHRLTSTLQEELQALTASSAATVEFHTMMLPKSAGQVLELCRSLSQNDQAILESTRKGRFSIYAVPGPSEFRMEYNLETSTCTLNLTDQDKMQWKMKLLHVLDEIQGLVVRRRVKAGHDSVPFFGGFIGYFSYEVGLERLGVKQELRSASEVLPDINLLWVERSIVIDHVSNEAHIQSIRKDDSTWIAEMVDKLNRLGCPESPIALRSARLQALLTAAKIRLPDEEIYKREIQACQDYLHSGDSYELCLTTGAQISLPTHPENSWLLYHNLRHHNPVPFSAFLRLGRTTILSSSPEQFLSWDRSSGSINMIPMKGTVAKSPSMNLALAKEILASPKESAENLMIADLIRHDLYSTVGWNASVEVIKLCEVVEHETVYQLVSHIRAMPSIPPTLSADERQQEIMRYGHKALRQTLPPGSMTGAPKKRSCEILRRLEQRRRGVYSGVLGYLDVGGGGAFSVCIRTAVSNADEDRDGRQTWRVGAGGAITVLSDVDAEWEEMKTKLESVLRAFRPDG</sequence>
<dbReference type="PROSITE" id="PS51273">
    <property type="entry name" value="GATASE_TYPE_1"/>
    <property type="match status" value="1"/>
</dbReference>
<evidence type="ECO:0000313" key="14">
    <source>
        <dbReference type="EMBL" id="ERF69317.1"/>
    </source>
</evidence>
<dbReference type="PRINTS" id="PR00099">
    <property type="entry name" value="CPSGATASE"/>
</dbReference>
<dbReference type="InterPro" id="IPR015890">
    <property type="entry name" value="Chorismate_C"/>
</dbReference>
<keyword evidence="6" id="KW-0289">Folate biosynthesis</keyword>
<dbReference type="CDD" id="cd01743">
    <property type="entry name" value="GATase1_Anthranilate_Synthase"/>
    <property type="match status" value="1"/>
</dbReference>
<dbReference type="InterPro" id="IPR006221">
    <property type="entry name" value="TrpG/PapA_dom"/>
</dbReference>
<dbReference type="Pfam" id="PF00117">
    <property type="entry name" value="GATase"/>
    <property type="match status" value="1"/>
</dbReference>
<dbReference type="PANTHER" id="PTHR11236:SF18">
    <property type="entry name" value="AMINODEOXYCHORISMATE SYNTHASE"/>
    <property type="match status" value="1"/>
</dbReference>
<dbReference type="InterPro" id="IPR006805">
    <property type="entry name" value="Anth_synth_I_N"/>
</dbReference>
<protein>
    <recommendedName>
        <fullName evidence="4">aminodeoxychorismate synthase</fullName>
        <ecNumber evidence="4">2.6.1.85</ecNumber>
    </recommendedName>
    <alternativeName>
        <fullName evidence="8">Para-aminobenzoate synthase</fullName>
    </alternativeName>
    <alternativeName>
        <fullName evidence="9">p-aminobenzoic acid synthase</fullName>
    </alternativeName>
</protein>
<feature type="domain" description="Glutamine amidotransferase" evidence="11">
    <location>
        <begin position="40"/>
        <end position="187"/>
    </location>
</feature>
<dbReference type="RefSeq" id="XP_007805075.1">
    <property type="nucleotide sequence ID" value="XM_007806884.1"/>
</dbReference>
<dbReference type="InterPro" id="IPR019999">
    <property type="entry name" value="Anth_synth_I-like"/>
</dbReference>
<dbReference type="PANTHER" id="PTHR11236">
    <property type="entry name" value="AMINOBENZOATE/ANTHRANILATE SYNTHASE"/>
    <property type="match status" value="1"/>
</dbReference>
<dbReference type="eggNOG" id="KOG1224">
    <property type="taxonomic scope" value="Eukaryota"/>
</dbReference>
<evidence type="ECO:0000256" key="9">
    <source>
        <dbReference type="ARBA" id="ARBA00031904"/>
    </source>
</evidence>
<evidence type="ECO:0000256" key="5">
    <source>
        <dbReference type="ARBA" id="ARBA00022679"/>
    </source>
</evidence>
<evidence type="ECO:0000256" key="8">
    <source>
        <dbReference type="ARBA" id="ARBA00031329"/>
    </source>
</evidence>
<gene>
    <name evidence="14" type="ORF">EPUS_04022</name>
</gene>
<feature type="domain" description="Anthranilate synthase component I N-terminal" evidence="13">
    <location>
        <begin position="363"/>
        <end position="501"/>
    </location>
</feature>
<keyword evidence="15" id="KW-1185">Reference proteome</keyword>
<dbReference type="PRINTS" id="PR00096">
    <property type="entry name" value="GATASE"/>
</dbReference>
<reference evidence="15" key="1">
    <citation type="journal article" date="2014" name="BMC Genomics">
        <title>Genome characteristics reveal the impact of lichenization on lichen-forming fungus Endocarpon pusillum Hedwig (Verrucariales, Ascomycota).</title>
        <authorList>
            <person name="Wang Y.-Y."/>
            <person name="Liu B."/>
            <person name="Zhang X.-Y."/>
            <person name="Zhou Q.-M."/>
            <person name="Zhang T."/>
            <person name="Li H."/>
            <person name="Yu Y.-F."/>
            <person name="Zhang X.-L."/>
            <person name="Hao X.-Y."/>
            <person name="Wang M."/>
            <person name="Wang L."/>
            <person name="Wei J.-C."/>
        </authorList>
    </citation>
    <scope>NUCLEOTIDE SEQUENCE [LARGE SCALE GENOMIC DNA]</scope>
    <source>
        <strain evidence="15">Z07020 / HMAS-L-300199</strain>
    </source>
</reference>
<evidence type="ECO:0000313" key="15">
    <source>
        <dbReference type="Proteomes" id="UP000019373"/>
    </source>
</evidence>
<dbReference type="OrthoDB" id="64220at2759"/>
<dbReference type="GO" id="GO:0008153">
    <property type="term" value="P:4-aminobenzoate biosynthetic process"/>
    <property type="evidence" value="ECO:0007669"/>
    <property type="project" value="TreeGrafter"/>
</dbReference>
<evidence type="ECO:0000256" key="3">
    <source>
        <dbReference type="ARBA" id="ARBA00005970"/>
    </source>
</evidence>
<evidence type="ECO:0000259" key="12">
    <source>
        <dbReference type="Pfam" id="PF00425"/>
    </source>
</evidence>
<accession>U1FWT0</accession>
<name>U1FWT0_ENDPU</name>
<comment type="pathway">
    <text evidence="2">Cofactor biosynthesis; tetrahydrofolate biosynthesis; 4-aminobenzoate from chorismate: step 1/2.</text>
</comment>
<dbReference type="SUPFAM" id="SSF52317">
    <property type="entry name" value="Class I glutamine amidotransferase-like"/>
    <property type="match status" value="1"/>
</dbReference>
<dbReference type="EMBL" id="KE721457">
    <property type="protein sequence ID" value="ERF69317.1"/>
    <property type="molecule type" value="Genomic_DNA"/>
</dbReference>
<dbReference type="GO" id="GO:0046656">
    <property type="term" value="P:folic acid biosynthetic process"/>
    <property type="evidence" value="ECO:0007669"/>
    <property type="project" value="UniProtKB-KW"/>
</dbReference>
<keyword evidence="7" id="KW-0315">Glutamine amidotransferase</keyword>
<keyword evidence="5" id="KW-0808">Transferase</keyword>
<dbReference type="InterPro" id="IPR017926">
    <property type="entry name" value="GATASE"/>
</dbReference>
<dbReference type="GeneID" id="19239056"/>
<evidence type="ECO:0000256" key="4">
    <source>
        <dbReference type="ARBA" id="ARBA00013139"/>
    </source>
</evidence>
<dbReference type="SUPFAM" id="SSF56322">
    <property type="entry name" value="ADC synthase"/>
    <property type="match status" value="1"/>
</dbReference>
<evidence type="ECO:0000259" key="11">
    <source>
        <dbReference type="Pfam" id="PF00117"/>
    </source>
</evidence>
<evidence type="ECO:0000256" key="2">
    <source>
        <dbReference type="ARBA" id="ARBA00005009"/>
    </source>
</evidence>
<evidence type="ECO:0000256" key="6">
    <source>
        <dbReference type="ARBA" id="ARBA00022909"/>
    </source>
</evidence>
<dbReference type="Pfam" id="PF00425">
    <property type="entry name" value="Chorismate_bind"/>
    <property type="match status" value="1"/>
</dbReference>
<evidence type="ECO:0000256" key="1">
    <source>
        <dbReference type="ARBA" id="ARBA00001000"/>
    </source>
</evidence>
<dbReference type="Gene3D" id="3.60.120.10">
    <property type="entry name" value="Anthranilate synthase"/>
    <property type="match status" value="1"/>
</dbReference>
<evidence type="ECO:0000259" key="13">
    <source>
        <dbReference type="Pfam" id="PF04715"/>
    </source>
</evidence>
<dbReference type="Pfam" id="PF04715">
    <property type="entry name" value="Anth_synt_I_N"/>
    <property type="match status" value="1"/>
</dbReference>
<dbReference type="EC" id="2.6.1.85" evidence="4"/>
<dbReference type="GO" id="GO:0000162">
    <property type="term" value="P:L-tryptophan biosynthetic process"/>
    <property type="evidence" value="ECO:0007669"/>
    <property type="project" value="TreeGrafter"/>
</dbReference>
<dbReference type="Gene3D" id="3.40.50.880">
    <property type="match status" value="1"/>
</dbReference>
<evidence type="ECO:0000256" key="10">
    <source>
        <dbReference type="SAM" id="MobiDB-lite"/>
    </source>
</evidence>
<feature type="compositionally biased region" description="Low complexity" evidence="10">
    <location>
        <begin position="197"/>
        <end position="215"/>
    </location>
</feature>
<dbReference type="HOGENOM" id="CLU_006493_0_0_1"/>
<dbReference type="InterPro" id="IPR005801">
    <property type="entry name" value="ADC_synthase"/>
</dbReference>
<dbReference type="OMA" id="QYHSLHA"/>
<comment type="similarity">
    <text evidence="3">In the C-terminal section; belongs to the anthranilate synthase component I family.</text>
</comment>
<dbReference type="GO" id="GO:0005737">
    <property type="term" value="C:cytoplasm"/>
    <property type="evidence" value="ECO:0007669"/>
    <property type="project" value="TreeGrafter"/>
</dbReference>
<feature type="region of interest" description="Disordered" evidence="10">
    <location>
        <begin position="192"/>
        <end position="215"/>
    </location>
</feature>
<dbReference type="GO" id="GO:0046820">
    <property type="term" value="F:4-amino-4-deoxychorismate synthase activity"/>
    <property type="evidence" value="ECO:0007669"/>
    <property type="project" value="UniProtKB-EC"/>
</dbReference>
<comment type="catalytic activity">
    <reaction evidence="1">
        <text>chorismate + L-glutamine = 4-amino-4-deoxychorismate + L-glutamate</text>
        <dbReference type="Rhea" id="RHEA:11672"/>
        <dbReference type="ChEBI" id="CHEBI:29748"/>
        <dbReference type="ChEBI" id="CHEBI:29985"/>
        <dbReference type="ChEBI" id="CHEBI:58359"/>
        <dbReference type="ChEBI" id="CHEBI:58406"/>
        <dbReference type="EC" id="2.6.1.85"/>
    </reaction>
</comment>
<dbReference type="GO" id="GO:0046654">
    <property type="term" value="P:tetrahydrofolate biosynthetic process"/>
    <property type="evidence" value="ECO:0007669"/>
    <property type="project" value="UniProtKB-UniPathway"/>
</dbReference>
<dbReference type="InterPro" id="IPR010117">
    <property type="entry name" value="PabB_fungal"/>
</dbReference>
<feature type="domain" description="Chorismate-utilising enzyme C-terminal" evidence="12">
    <location>
        <begin position="551"/>
        <end position="828"/>
    </location>
</feature>
<dbReference type="UniPathway" id="UPA00077">
    <property type="reaction ID" value="UER00149"/>
</dbReference>
<dbReference type="InterPro" id="IPR029062">
    <property type="entry name" value="Class_I_gatase-like"/>
</dbReference>